<evidence type="ECO:0000256" key="8">
    <source>
        <dbReference type="ARBA" id="ARBA00023049"/>
    </source>
</evidence>
<dbReference type="GO" id="GO:0006526">
    <property type="term" value="P:L-arginine biosynthetic process"/>
    <property type="evidence" value="ECO:0007669"/>
    <property type="project" value="TreeGrafter"/>
</dbReference>
<dbReference type="NCBIfam" id="TIGR01887">
    <property type="entry name" value="dipeptidaselike"/>
    <property type="match status" value="1"/>
</dbReference>
<evidence type="ECO:0000256" key="1">
    <source>
        <dbReference type="ARBA" id="ARBA00001947"/>
    </source>
</evidence>
<dbReference type="GO" id="GO:0016805">
    <property type="term" value="F:dipeptidase activity"/>
    <property type="evidence" value="ECO:0007669"/>
    <property type="project" value="UniProtKB-KW"/>
</dbReference>
<name>A0A315XVW7_RUMFL</name>
<keyword evidence="3" id="KW-0645">Protease</keyword>
<comment type="cofactor">
    <cofactor evidence="1">
        <name>Zn(2+)</name>
        <dbReference type="ChEBI" id="CHEBI:29105"/>
    </cofactor>
</comment>
<dbReference type="Gene3D" id="3.40.630.10">
    <property type="entry name" value="Zn peptidases"/>
    <property type="match status" value="1"/>
</dbReference>
<dbReference type="InterPro" id="IPR002933">
    <property type="entry name" value="Peptidase_M20"/>
</dbReference>
<protein>
    <submittedName>
        <fullName evidence="9">Succinyl-diaminopimelate desuccinylase</fullName>
    </submittedName>
</protein>
<dbReference type="GO" id="GO:0008270">
    <property type="term" value="F:zinc ion binding"/>
    <property type="evidence" value="ECO:0007669"/>
    <property type="project" value="InterPro"/>
</dbReference>
<dbReference type="Pfam" id="PF01546">
    <property type="entry name" value="Peptidase_M20"/>
    <property type="match status" value="1"/>
</dbReference>
<dbReference type="OrthoDB" id="9761532at2"/>
<dbReference type="Proteomes" id="UP000245720">
    <property type="component" value="Unassembled WGS sequence"/>
</dbReference>
<dbReference type="PROSITE" id="PS00759">
    <property type="entry name" value="ARGE_DAPE_CPG2_2"/>
    <property type="match status" value="1"/>
</dbReference>
<gene>
    <name evidence="9" type="ORF">IE37_02692</name>
</gene>
<evidence type="ECO:0000313" key="9">
    <source>
        <dbReference type="EMBL" id="PWJ11043.1"/>
    </source>
</evidence>
<accession>A0A315XVW7</accession>
<keyword evidence="4" id="KW-0479">Metal-binding</keyword>
<dbReference type="GO" id="GO:0008237">
    <property type="term" value="F:metallopeptidase activity"/>
    <property type="evidence" value="ECO:0007669"/>
    <property type="project" value="UniProtKB-KW"/>
</dbReference>
<evidence type="ECO:0000256" key="7">
    <source>
        <dbReference type="ARBA" id="ARBA00022997"/>
    </source>
</evidence>
<dbReference type="GO" id="GO:0008777">
    <property type="term" value="F:acetylornithine deacetylase activity"/>
    <property type="evidence" value="ECO:0007669"/>
    <property type="project" value="TreeGrafter"/>
</dbReference>
<reference evidence="9 10" key="1">
    <citation type="submission" date="2018-05" db="EMBL/GenBank/DDBJ databases">
        <title>The Hungate 1000. A catalogue of reference genomes from the rumen microbiome.</title>
        <authorList>
            <person name="Kelly W."/>
        </authorList>
    </citation>
    <scope>NUCLEOTIDE SEQUENCE [LARGE SCALE GENOMIC DNA]</scope>
    <source>
        <strain evidence="9 10">SAb67</strain>
    </source>
</reference>
<comment type="similarity">
    <text evidence="2">Belongs to the peptidase M20A family.</text>
</comment>
<dbReference type="STRING" id="1265.SAMN02910280_0265"/>
<dbReference type="InterPro" id="IPR001261">
    <property type="entry name" value="ArgE/DapE_CS"/>
</dbReference>
<dbReference type="SUPFAM" id="SSF53187">
    <property type="entry name" value="Zn-dependent exopeptidases"/>
    <property type="match status" value="1"/>
</dbReference>
<keyword evidence="8" id="KW-0482">Metalloprotease</keyword>
<dbReference type="InterPro" id="IPR050072">
    <property type="entry name" value="Peptidase_M20A"/>
</dbReference>
<dbReference type="GO" id="GO:0006508">
    <property type="term" value="P:proteolysis"/>
    <property type="evidence" value="ECO:0007669"/>
    <property type="project" value="UniProtKB-KW"/>
</dbReference>
<keyword evidence="6" id="KW-0862">Zinc</keyword>
<organism evidence="9 10">
    <name type="scientific">Ruminococcus flavefaciens</name>
    <dbReference type="NCBI Taxonomy" id="1265"/>
    <lineage>
        <taxon>Bacteria</taxon>
        <taxon>Bacillati</taxon>
        <taxon>Bacillota</taxon>
        <taxon>Clostridia</taxon>
        <taxon>Eubacteriales</taxon>
        <taxon>Oscillospiraceae</taxon>
        <taxon>Ruminococcus</taxon>
    </lineage>
</organism>
<evidence type="ECO:0000256" key="2">
    <source>
        <dbReference type="ARBA" id="ARBA00006247"/>
    </source>
</evidence>
<evidence type="ECO:0000256" key="4">
    <source>
        <dbReference type="ARBA" id="ARBA00022723"/>
    </source>
</evidence>
<evidence type="ECO:0000256" key="3">
    <source>
        <dbReference type="ARBA" id="ARBA00022670"/>
    </source>
</evidence>
<proteinExistence type="inferred from homology"/>
<keyword evidence="7" id="KW-0224">Dipeptidase</keyword>
<dbReference type="Gene3D" id="3.30.70.360">
    <property type="match status" value="2"/>
</dbReference>
<dbReference type="AlphaFoldDB" id="A0A315XVW7"/>
<comment type="caution">
    <text evidence="9">The sequence shown here is derived from an EMBL/GenBank/DDBJ whole genome shotgun (WGS) entry which is preliminary data.</text>
</comment>
<dbReference type="PANTHER" id="PTHR43808:SF31">
    <property type="entry name" value="N-ACETYL-L-CITRULLINE DEACETYLASE"/>
    <property type="match status" value="1"/>
</dbReference>
<evidence type="ECO:0000313" key="10">
    <source>
        <dbReference type="Proteomes" id="UP000245720"/>
    </source>
</evidence>
<keyword evidence="5" id="KW-0378">Hydrolase</keyword>
<dbReference type="InterPro" id="IPR036264">
    <property type="entry name" value="Bact_exopeptidase_dim_dom"/>
</dbReference>
<evidence type="ECO:0000256" key="5">
    <source>
        <dbReference type="ARBA" id="ARBA00022801"/>
    </source>
</evidence>
<dbReference type="RefSeq" id="WP_109727414.1">
    <property type="nucleotide sequence ID" value="NZ_QGDI01000011.1"/>
</dbReference>
<dbReference type="InterPro" id="IPR010964">
    <property type="entry name" value="M20A_pepV-rel"/>
</dbReference>
<sequence>MSNIRNYLEAHKQEMIDLLGALVAIPSVQGKAEEGAPFGKEPAEALSLMLDKCREFGFTVDNVENYAGSADVNDLPAGLAVLTHLDVVPVGAGWTTDPFVLRYESDTDKLVGRGAIDDKGPAVAALFAARAVKELGLPLKKGIRLIFGTNEENGSADMEYYRKHRELPPMVFTPDGEYPVINAEKGMLRVWLSSDFDDDEIIDIQAGTVINAVPQFCTVTMENDEGEPEEAVYEGVSAHASTPEKGENAITMFLDSYCGENLLIQSLGELFPHGEFSGKSCGLGFRDELSGDMTCVLSMLNTENGRICGAVDIRFPLDRTKAEISSIICDALEGAGFTVDSCEGVEPHCTDENSEFVQGLLRVYERVTGDKGHCIAIGGGTYVHDIEGGVAFGAEFPNEDGRMHSPDEFITVANLLKNAEIMAEAMVELCG</sequence>
<evidence type="ECO:0000256" key="6">
    <source>
        <dbReference type="ARBA" id="ARBA00022833"/>
    </source>
</evidence>
<dbReference type="EMBL" id="QGDI01000011">
    <property type="protein sequence ID" value="PWJ11043.1"/>
    <property type="molecule type" value="Genomic_DNA"/>
</dbReference>
<dbReference type="PANTHER" id="PTHR43808">
    <property type="entry name" value="ACETYLORNITHINE DEACETYLASE"/>
    <property type="match status" value="1"/>
</dbReference>
<dbReference type="SUPFAM" id="SSF55031">
    <property type="entry name" value="Bacterial exopeptidase dimerisation domain"/>
    <property type="match status" value="1"/>
</dbReference>